<dbReference type="GO" id="GO:0008033">
    <property type="term" value="P:tRNA processing"/>
    <property type="evidence" value="ECO:0007669"/>
    <property type="project" value="UniProtKB-KW"/>
</dbReference>
<evidence type="ECO:0000259" key="8">
    <source>
        <dbReference type="SMART" id="SM01144"/>
    </source>
</evidence>
<dbReference type="GO" id="GO:0016432">
    <property type="term" value="F:tRNA-uridine aminocarboxypropyltransferase activity"/>
    <property type="evidence" value="ECO:0007669"/>
    <property type="project" value="UniProtKB-EC"/>
</dbReference>
<evidence type="ECO:0000313" key="10">
    <source>
        <dbReference type="RefSeq" id="XP_032824607.1"/>
    </source>
</evidence>
<comment type="similarity">
    <text evidence="5">Belongs to the TDD superfamily. DTWD2 family.</text>
</comment>
<evidence type="ECO:0000256" key="2">
    <source>
        <dbReference type="ARBA" id="ARBA00022679"/>
    </source>
</evidence>
<dbReference type="RefSeq" id="XP_032824607.1">
    <property type="nucleotide sequence ID" value="XM_032968716.1"/>
</dbReference>
<evidence type="ECO:0000256" key="1">
    <source>
        <dbReference type="ARBA" id="ARBA00012386"/>
    </source>
</evidence>
<dbReference type="PANTHER" id="PTHR21392">
    <property type="entry name" value="TRNA-URIDINE AMINOCARBOXYPROPYLTRANSFERASE 2"/>
    <property type="match status" value="1"/>
</dbReference>
<keyword evidence="3" id="KW-0949">S-adenosyl-L-methionine</keyword>
<proteinExistence type="inferred from homology"/>
<accession>A0AAJ7TV32</accession>
<keyword evidence="2" id="KW-0808">Transferase</keyword>
<organism evidence="9 10">
    <name type="scientific">Petromyzon marinus</name>
    <name type="common">Sea lamprey</name>
    <dbReference type="NCBI Taxonomy" id="7757"/>
    <lineage>
        <taxon>Eukaryota</taxon>
        <taxon>Metazoa</taxon>
        <taxon>Chordata</taxon>
        <taxon>Craniata</taxon>
        <taxon>Vertebrata</taxon>
        <taxon>Cyclostomata</taxon>
        <taxon>Hyperoartia</taxon>
        <taxon>Petromyzontiformes</taxon>
        <taxon>Petromyzontidae</taxon>
        <taxon>Petromyzon</taxon>
    </lineage>
</organism>
<evidence type="ECO:0000313" key="9">
    <source>
        <dbReference type="Proteomes" id="UP001318040"/>
    </source>
</evidence>
<evidence type="ECO:0000256" key="5">
    <source>
        <dbReference type="ARBA" id="ARBA00034489"/>
    </source>
</evidence>
<feature type="domain" description="DTW" evidence="8">
    <location>
        <begin position="65"/>
        <end position="319"/>
    </location>
</feature>
<dbReference type="KEGG" id="pmrn:116950718"/>
<gene>
    <name evidence="10" type="primary">DTWD2</name>
</gene>
<evidence type="ECO:0000256" key="7">
    <source>
        <dbReference type="SAM" id="MobiDB-lite"/>
    </source>
</evidence>
<keyword evidence="9" id="KW-1185">Reference proteome</keyword>
<dbReference type="Pfam" id="PF03942">
    <property type="entry name" value="DTW"/>
    <property type="match status" value="1"/>
</dbReference>
<feature type="region of interest" description="Disordered" evidence="7">
    <location>
        <begin position="18"/>
        <end position="48"/>
    </location>
</feature>
<dbReference type="EC" id="2.5.1.25" evidence="1"/>
<evidence type="ECO:0000256" key="4">
    <source>
        <dbReference type="ARBA" id="ARBA00022694"/>
    </source>
</evidence>
<protein>
    <recommendedName>
        <fullName evidence="1">tRNA-uridine aminocarboxypropyltransferase</fullName>
        <ecNumber evidence="1">2.5.1.25</ecNumber>
    </recommendedName>
</protein>
<dbReference type="AlphaFoldDB" id="A0AAJ7TV32"/>
<comment type="catalytic activity">
    <reaction evidence="6">
        <text>a uridine in tRNA + S-adenosyl-L-methionine = a 3-[(3S)-3-amino-3-carboxypropyl]uridine in tRNA + S-methyl-5'-thioadenosine + H(+)</text>
        <dbReference type="Rhea" id="RHEA:62432"/>
        <dbReference type="Rhea" id="RHEA-COMP:13339"/>
        <dbReference type="Rhea" id="RHEA-COMP:16092"/>
        <dbReference type="ChEBI" id="CHEBI:15378"/>
        <dbReference type="ChEBI" id="CHEBI:17509"/>
        <dbReference type="ChEBI" id="CHEBI:59789"/>
        <dbReference type="ChEBI" id="CHEBI:65315"/>
        <dbReference type="ChEBI" id="CHEBI:82930"/>
        <dbReference type="EC" id="2.5.1.25"/>
    </reaction>
</comment>
<dbReference type="InterPro" id="IPR039262">
    <property type="entry name" value="DTWD2/TAPT"/>
</dbReference>
<evidence type="ECO:0000256" key="3">
    <source>
        <dbReference type="ARBA" id="ARBA00022691"/>
    </source>
</evidence>
<name>A0AAJ7TV32_PETMA</name>
<reference evidence="10" key="1">
    <citation type="submission" date="2025-08" db="UniProtKB">
        <authorList>
            <consortium name="RefSeq"/>
        </authorList>
    </citation>
    <scope>IDENTIFICATION</scope>
    <source>
        <tissue evidence="10">Sperm</tissue>
    </source>
</reference>
<dbReference type="Proteomes" id="UP001318040">
    <property type="component" value="Chromosome 40"/>
</dbReference>
<dbReference type="SMART" id="SM01144">
    <property type="entry name" value="DTW"/>
    <property type="match status" value="1"/>
</dbReference>
<keyword evidence="4" id="KW-0819">tRNA processing</keyword>
<sequence length="353" mass="38098">MADGEGCRLSDVVSGFSGLGCAGGEEEDGDDSRGDEVGGNEEDDEEGASTVFGQLAELPAEPPDRRATCSRCGRPQKVCLCPFLPAHPLEVSTRLYIVQHPAEESRVLRTVPLLAACLSAHSCTVLVGRRFPEDRFPELAQVCRSPNTLVLYPGPGAVDLYDLVGASSTTCASAARESSGILLGTGDDSPAAAKPGRADALAPCGAVDPTTLADAPRVPTPASVNGAVPLFTLVLIDGTWRQAKDMFERNRLLHIPRRVELRESRDSQYVIRSQPRGSCLSTLECAAFALAALERDPSIHETLLRPLRGLCSFQLEHGARVHHSKEHLLRSGLYEKPLPTNKRKLKRMQQLLY</sequence>
<evidence type="ECO:0000256" key="6">
    <source>
        <dbReference type="ARBA" id="ARBA00048718"/>
    </source>
</evidence>
<feature type="compositionally biased region" description="Acidic residues" evidence="7">
    <location>
        <begin position="38"/>
        <end position="47"/>
    </location>
</feature>
<dbReference type="PANTHER" id="PTHR21392:SF0">
    <property type="entry name" value="TRNA-URIDINE AMINOCARBOXYPROPYLTRANSFERASE 2"/>
    <property type="match status" value="1"/>
</dbReference>
<dbReference type="CTD" id="285605"/>
<dbReference type="InterPro" id="IPR005636">
    <property type="entry name" value="DTW"/>
</dbReference>